<dbReference type="NCBIfam" id="NF037982">
    <property type="entry name" value="Nramp_1"/>
    <property type="match status" value="1"/>
</dbReference>
<evidence type="ECO:0000256" key="3">
    <source>
        <dbReference type="ARBA" id="ARBA00022692"/>
    </source>
</evidence>
<dbReference type="PANTHER" id="PTHR11706:SF33">
    <property type="entry name" value="NATURAL RESISTANCE-ASSOCIATED MACROPHAGE PROTEIN 2"/>
    <property type="match status" value="1"/>
</dbReference>
<feature type="transmembrane region" description="Helical" evidence="6">
    <location>
        <begin position="7"/>
        <end position="25"/>
    </location>
</feature>
<feature type="transmembrane region" description="Helical" evidence="6">
    <location>
        <begin position="235"/>
        <end position="257"/>
    </location>
</feature>
<evidence type="ECO:0000256" key="1">
    <source>
        <dbReference type="ARBA" id="ARBA00004141"/>
    </source>
</evidence>
<dbReference type="Pfam" id="PF01566">
    <property type="entry name" value="Nramp"/>
    <property type="match status" value="1"/>
</dbReference>
<comment type="caution">
    <text evidence="7">The sequence shown here is derived from an EMBL/GenBank/DDBJ whole genome shotgun (WGS) entry which is preliminary data.</text>
</comment>
<feature type="transmembrane region" description="Helical" evidence="6">
    <location>
        <begin position="45"/>
        <end position="67"/>
    </location>
</feature>
<evidence type="ECO:0000256" key="2">
    <source>
        <dbReference type="ARBA" id="ARBA00022448"/>
    </source>
</evidence>
<protein>
    <recommendedName>
        <fullName evidence="8">Divalent metal cation transporter</fullName>
    </recommendedName>
</protein>
<feature type="transmembrane region" description="Helical" evidence="6">
    <location>
        <begin position="146"/>
        <end position="166"/>
    </location>
</feature>
<evidence type="ECO:0000256" key="4">
    <source>
        <dbReference type="ARBA" id="ARBA00022989"/>
    </source>
</evidence>
<dbReference type="EMBL" id="DTLS01000037">
    <property type="protein sequence ID" value="HGZ59828.1"/>
    <property type="molecule type" value="Genomic_DNA"/>
</dbReference>
<reference evidence="7" key="1">
    <citation type="journal article" date="2020" name="mSystems">
        <title>Genome- and Community-Level Interaction Insights into Carbon Utilization and Element Cycling Functions of Hydrothermarchaeota in Hydrothermal Sediment.</title>
        <authorList>
            <person name="Zhou Z."/>
            <person name="Liu Y."/>
            <person name="Xu W."/>
            <person name="Pan J."/>
            <person name="Luo Z.H."/>
            <person name="Li M."/>
        </authorList>
    </citation>
    <scope>NUCLEOTIDE SEQUENCE [LARGE SCALE GENOMIC DNA]</scope>
    <source>
        <strain evidence="7">SpSt-885</strain>
    </source>
</reference>
<keyword evidence="4 6" id="KW-1133">Transmembrane helix</keyword>
<keyword evidence="5 6" id="KW-0472">Membrane</keyword>
<dbReference type="GO" id="GO:0015086">
    <property type="term" value="F:cadmium ion transmembrane transporter activity"/>
    <property type="evidence" value="ECO:0007669"/>
    <property type="project" value="TreeGrafter"/>
</dbReference>
<feature type="transmembrane region" description="Helical" evidence="6">
    <location>
        <begin position="277"/>
        <end position="303"/>
    </location>
</feature>
<dbReference type="InterPro" id="IPR001046">
    <property type="entry name" value="NRAMP_fam"/>
</dbReference>
<comment type="subcellular location">
    <subcellularLocation>
        <location evidence="1">Membrane</location>
        <topology evidence="1">Multi-pass membrane protein</topology>
    </subcellularLocation>
</comment>
<feature type="transmembrane region" description="Helical" evidence="6">
    <location>
        <begin position="324"/>
        <end position="342"/>
    </location>
</feature>
<dbReference type="GO" id="GO:0005886">
    <property type="term" value="C:plasma membrane"/>
    <property type="evidence" value="ECO:0007669"/>
    <property type="project" value="TreeGrafter"/>
</dbReference>
<evidence type="ECO:0000256" key="6">
    <source>
        <dbReference type="SAM" id="Phobius"/>
    </source>
</evidence>
<evidence type="ECO:0008006" key="8">
    <source>
        <dbReference type="Google" id="ProtNLM"/>
    </source>
</evidence>
<keyword evidence="2" id="KW-0813">Transport</keyword>
<keyword evidence="3 6" id="KW-0812">Transmembrane</keyword>
<feature type="transmembrane region" description="Helical" evidence="6">
    <location>
        <begin position="186"/>
        <end position="210"/>
    </location>
</feature>
<name>A0A7J3SKW8_9CREN</name>
<accession>A0A7J3SKW8</accession>
<dbReference type="PANTHER" id="PTHR11706">
    <property type="entry name" value="SOLUTE CARRIER PROTEIN FAMILY 11 MEMBER"/>
    <property type="match status" value="1"/>
</dbReference>
<organism evidence="7">
    <name type="scientific">Fervidicoccus fontis</name>
    <dbReference type="NCBI Taxonomy" id="683846"/>
    <lineage>
        <taxon>Archaea</taxon>
        <taxon>Thermoproteota</taxon>
        <taxon>Thermoprotei</taxon>
        <taxon>Fervidicoccales</taxon>
        <taxon>Fervidicoccaceae</taxon>
        <taxon>Fervidicoccus</taxon>
    </lineage>
</organism>
<feature type="transmembrane region" description="Helical" evidence="6">
    <location>
        <begin position="118"/>
        <end position="137"/>
    </location>
</feature>
<dbReference type="GO" id="GO:0034755">
    <property type="term" value="P:iron ion transmembrane transport"/>
    <property type="evidence" value="ECO:0007669"/>
    <property type="project" value="TreeGrafter"/>
</dbReference>
<proteinExistence type="predicted"/>
<dbReference type="GO" id="GO:0005384">
    <property type="term" value="F:manganese ion transmembrane transporter activity"/>
    <property type="evidence" value="ECO:0007669"/>
    <property type="project" value="TreeGrafter"/>
</dbReference>
<feature type="transmembrane region" description="Helical" evidence="6">
    <location>
        <begin position="88"/>
        <end position="112"/>
    </location>
</feature>
<dbReference type="PRINTS" id="PR00447">
    <property type="entry name" value="NATRESASSCMP"/>
</dbReference>
<sequence>MESRAERIKRILVIGPATVVAVAYIDPGNFGANIEAGSKYGLTLLWIVWLSGALAVMFQYVSGKVGIVSKNGLVDIYMSRLRGKVRTLYFLGLFIAILATDMAEFIGIAVGFHLLLGLSLPASAVLSVIDVFILFLLTEDMGKMEIAIGGLVGVVGLSYLLELFIVHANVGEILVNSFVPRISGRMMLLTATSIIGATVMPHAVILHSYLSAEKTSRIGAYDKSSEIRHHLKETVINLGGASLVNAAIQVMSYYAYYKNGLTDIVSLDNAYYTLIPFFGRSASIIFAIALLASGLSSSMVSVLAGVKIIEYYLRGSVKQWKVRLTVRLINMVPFLIAIYLGFSTIELLVYSQAILSFTLPLVLFPLTFIAADKRVMGEGKIGKPLFIFSLLSSVFILLVNLAIPFL</sequence>
<evidence type="ECO:0000256" key="5">
    <source>
        <dbReference type="ARBA" id="ARBA00023136"/>
    </source>
</evidence>
<evidence type="ECO:0000313" key="7">
    <source>
        <dbReference type="EMBL" id="HGZ59828.1"/>
    </source>
</evidence>
<dbReference type="AlphaFoldDB" id="A0A7J3SKW8"/>
<gene>
    <name evidence="7" type="ORF">ENW83_01290</name>
</gene>
<feature type="transmembrane region" description="Helical" evidence="6">
    <location>
        <begin position="383"/>
        <end position="403"/>
    </location>
</feature>
<feature type="transmembrane region" description="Helical" evidence="6">
    <location>
        <begin position="348"/>
        <end position="371"/>
    </location>
</feature>